<evidence type="ECO:0000313" key="12">
    <source>
        <dbReference type="Proteomes" id="UP000281171"/>
    </source>
</evidence>
<dbReference type="Proteomes" id="UP000267035">
    <property type="component" value="Unassembled WGS sequence"/>
</dbReference>
<dbReference type="AlphaFoldDB" id="A0A3M6QI28"/>
<dbReference type="Gene3D" id="3.30.1070.10">
    <property type="entry name" value="Cell division topological specificity factor MinE"/>
    <property type="match status" value="1"/>
</dbReference>
<sequence length="90" mass="10205">MALIDVLFGKKNKSASVAKERLKIILAHERSDRTTSKPDFLADLQKDLLQVISKYIRIAPQDIKVNLDKQGNLEVLEVKIEMPDEPPHKA</sequence>
<comment type="caution">
    <text evidence="8">The sequence shown here is derived from an EMBL/GenBank/DDBJ whole genome shotgun (WGS) entry which is preliminary data.</text>
</comment>
<dbReference type="EMBL" id="RDQM01000009">
    <property type="protein sequence ID" value="RMW97654.1"/>
    <property type="molecule type" value="Genomic_DNA"/>
</dbReference>
<accession>A0A3M6Q4E4</accession>
<evidence type="ECO:0000256" key="6">
    <source>
        <dbReference type="HAMAP-Rule" id="MF_00262"/>
    </source>
</evidence>
<dbReference type="EMBL" id="RDQK01000003">
    <property type="protein sequence ID" value="RMX11382.1"/>
    <property type="molecule type" value="Genomic_DNA"/>
</dbReference>
<dbReference type="FunFam" id="3.30.1070.10:FF:000001">
    <property type="entry name" value="Cell division topological specificity factor"/>
    <property type="match status" value="1"/>
</dbReference>
<comment type="function">
    <text evidence="5 6">Prevents the cell division inhibition by proteins MinC and MinD at internal division sites while permitting inhibition at polar sites. This ensures cell division at the proper site by restricting the formation of a division septum at the midpoint of the long axis of the cell.</text>
</comment>
<dbReference type="NCBIfam" id="TIGR01215">
    <property type="entry name" value="minE"/>
    <property type="match status" value="1"/>
</dbReference>
<evidence type="ECO:0000313" key="10">
    <source>
        <dbReference type="Proteomes" id="UP000267035"/>
    </source>
</evidence>
<accession>A0A3M6QI28</accession>
<evidence type="ECO:0000313" key="9">
    <source>
        <dbReference type="EMBL" id="RMX11382.1"/>
    </source>
</evidence>
<dbReference type="Pfam" id="PF03776">
    <property type="entry name" value="MinE"/>
    <property type="match status" value="1"/>
</dbReference>
<dbReference type="SUPFAM" id="SSF55229">
    <property type="entry name" value="Cell division protein MinE topological specificity domain"/>
    <property type="match status" value="1"/>
</dbReference>
<evidence type="ECO:0000256" key="5">
    <source>
        <dbReference type="ARBA" id="ARBA00025265"/>
    </source>
</evidence>
<evidence type="ECO:0000256" key="2">
    <source>
        <dbReference type="ARBA" id="ARBA00020112"/>
    </source>
</evidence>
<dbReference type="HAMAP" id="MF_00262">
    <property type="entry name" value="MinE"/>
    <property type="match status" value="1"/>
</dbReference>
<dbReference type="InterPro" id="IPR036707">
    <property type="entry name" value="MinE_sf"/>
</dbReference>
<accession>A0A3M6R7R3</accession>
<evidence type="ECO:0000313" key="7">
    <source>
        <dbReference type="EMBL" id="RMW97654.1"/>
    </source>
</evidence>
<dbReference type="NCBIfam" id="NF001422">
    <property type="entry name" value="PRK00296.1"/>
    <property type="match status" value="1"/>
</dbReference>
<dbReference type="GO" id="GO:0032955">
    <property type="term" value="P:regulation of division septum assembly"/>
    <property type="evidence" value="ECO:0007669"/>
    <property type="project" value="InterPro"/>
</dbReference>
<dbReference type="NCBIfam" id="NF010595">
    <property type="entry name" value="PRK13989.1"/>
    <property type="match status" value="1"/>
</dbReference>
<name>A0A3M6QI28_9BURK</name>
<dbReference type="EMBL" id="RDQL01000001">
    <property type="protein sequence ID" value="RMX02743.1"/>
    <property type="molecule type" value="Genomic_DNA"/>
</dbReference>
<dbReference type="Proteomes" id="UP000281171">
    <property type="component" value="Unassembled WGS sequence"/>
</dbReference>
<dbReference type="GO" id="GO:0051301">
    <property type="term" value="P:cell division"/>
    <property type="evidence" value="ECO:0007669"/>
    <property type="project" value="UniProtKB-KW"/>
</dbReference>
<dbReference type="InterPro" id="IPR005527">
    <property type="entry name" value="MinE"/>
</dbReference>
<evidence type="ECO:0000256" key="4">
    <source>
        <dbReference type="ARBA" id="ARBA00023306"/>
    </source>
</evidence>
<keyword evidence="4 6" id="KW-0131">Cell cycle</keyword>
<keyword evidence="10" id="KW-1185">Reference proteome</keyword>
<protein>
    <recommendedName>
        <fullName evidence="2 6">Cell division topological specificity factor</fullName>
    </recommendedName>
</protein>
<evidence type="ECO:0000313" key="8">
    <source>
        <dbReference type="EMBL" id="RMX02743.1"/>
    </source>
</evidence>
<evidence type="ECO:0000256" key="1">
    <source>
        <dbReference type="ARBA" id="ARBA00008168"/>
    </source>
</evidence>
<evidence type="ECO:0000256" key="3">
    <source>
        <dbReference type="ARBA" id="ARBA00022618"/>
    </source>
</evidence>
<dbReference type="Proteomes" id="UP000267521">
    <property type="component" value="Unassembled WGS sequence"/>
</dbReference>
<dbReference type="RefSeq" id="WP_122238552.1">
    <property type="nucleotide sequence ID" value="NZ_RDQK01000003.1"/>
</dbReference>
<dbReference type="GO" id="GO:0042802">
    <property type="term" value="F:identical protein binding"/>
    <property type="evidence" value="ECO:0007669"/>
    <property type="project" value="UniProtKB-ARBA"/>
</dbReference>
<reference evidence="10 11" key="1">
    <citation type="submission" date="2018-10" db="EMBL/GenBank/DDBJ databases">
        <title>Comamonadaceae CDC group NO-1 genome sequencing and assembly.</title>
        <authorList>
            <person name="Bernier A.-M."/>
            <person name="Bernard K."/>
        </authorList>
    </citation>
    <scope>NUCLEOTIDE SEQUENCE [LARGE SCALE GENOMIC DNA]</scope>
    <source>
        <strain evidence="8 10">NML161473</strain>
        <strain evidence="9 12">NML180581</strain>
        <strain evidence="7 11">NML970147</strain>
    </source>
</reference>
<gene>
    <name evidence="6 8" type="primary">minE</name>
    <name evidence="9" type="ORF">EBQ24_01520</name>
    <name evidence="8" type="ORF">EBQ25_00490</name>
    <name evidence="7" type="ORF">EBQ26_08315</name>
</gene>
<proteinExistence type="inferred from homology"/>
<keyword evidence="3 6" id="KW-0132">Cell division</keyword>
<evidence type="ECO:0000313" key="11">
    <source>
        <dbReference type="Proteomes" id="UP000267521"/>
    </source>
</evidence>
<organism evidence="8 10">
    <name type="scientific">Allofranklinella schreckenbergeri</name>
    <dbReference type="NCBI Taxonomy" id="1076744"/>
    <lineage>
        <taxon>Bacteria</taxon>
        <taxon>Pseudomonadati</taxon>
        <taxon>Pseudomonadota</taxon>
        <taxon>Betaproteobacteria</taxon>
        <taxon>Burkholderiales</taxon>
        <taxon>Comamonadaceae</taxon>
        <taxon>Allofranklinella</taxon>
    </lineage>
</organism>
<comment type="similarity">
    <text evidence="1 6">Belongs to the MinE family.</text>
</comment>